<dbReference type="GO" id="GO:0005737">
    <property type="term" value="C:cytoplasm"/>
    <property type="evidence" value="ECO:0007669"/>
    <property type="project" value="UniProtKB-SubCell"/>
</dbReference>
<name>A0AAE3DNV0_9FIRM</name>
<accession>A0AAE3DNV0</accession>
<dbReference type="InterPro" id="IPR027417">
    <property type="entry name" value="P-loop_NTPase"/>
</dbReference>
<dbReference type="RefSeq" id="WP_021915615.1">
    <property type="nucleotide sequence ID" value="NZ_JAJEQF010000022.1"/>
</dbReference>
<evidence type="ECO:0000256" key="4">
    <source>
        <dbReference type="NCBIfam" id="TIGR00152"/>
    </source>
</evidence>
<evidence type="ECO:0000313" key="6">
    <source>
        <dbReference type="Proteomes" id="UP001199355"/>
    </source>
</evidence>
<evidence type="ECO:0000256" key="3">
    <source>
        <dbReference type="HAMAP-Rule" id="MF_00376"/>
    </source>
</evidence>
<proteinExistence type="inferred from homology"/>
<dbReference type="AlphaFoldDB" id="A0AAE3DNV0"/>
<comment type="subcellular location">
    <subcellularLocation>
        <location evidence="3">Cytoplasm</location>
    </subcellularLocation>
</comment>
<dbReference type="NCBIfam" id="TIGR00152">
    <property type="entry name" value="dephospho-CoA kinase"/>
    <property type="match status" value="1"/>
</dbReference>
<dbReference type="CDD" id="cd02022">
    <property type="entry name" value="DPCK"/>
    <property type="match status" value="1"/>
</dbReference>
<keyword evidence="3" id="KW-0173">Coenzyme A biosynthesis</keyword>
<organism evidence="5 6">
    <name type="scientific">Gallintestinimicrobium propionicum</name>
    <dbReference type="NCBI Taxonomy" id="2981770"/>
    <lineage>
        <taxon>Bacteria</taxon>
        <taxon>Bacillati</taxon>
        <taxon>Bacillota</taxon>
        <taxon>Clostridia</taxon>
        <taxon>Lachnospirales</taxon>
        <taxon>Lachnospiraceae</taxon>
        <taxon>Gallintestinimicrobium</taxon>
    </lineage>
</organism>
<dbReference type="GO" id="GO:0005524">
    <property type="term" value="F:ATP binding"/>
    <property type="evidence" value="ECO:0007669"/>
    <property type="project" value="UniProtKB-UniRule"/>
</dbReference>
<dbReference type="SUPFAM" id="SSF52540">
    <property type="entry name" value="P-loop containing nucleoside triphosphate hydrolases"/>
    <property type="match status" value="1"/>
</dbReference>
<keyword evidence="6" id="KW-1185">Reference proteome</keyword>
<dbReference type="Pfam" id="PF01121">
    <property type="entry name" value="CoaE"/>
    <property type="match status" value="1"/>
</dbReference>
<keyword evidence="2 3" id="KW-0067">ATP-binding</keyword>
<keyword evidence="1 3" id="KW-0547">Nucleotide-binding</keyword>
<comment type="similarity">
    <text evidence="3">Belongs to the CoaE family.</text>
</comment>
<keyword evidence="3 5" id="KW-0808">Transferase</keyword>
<reference evidence="5 6" key="1">
    <citation type="submission" date="2021-10" db="EMBL/GenBank/DDBJ databases">
        <title>Anaerobic single-cell dispensing facilitates the cultivation of human gut bacteria.</title>
        <authorList>
            <person name="Afrizal A."/>
        </authorList>
    </citation>
    <scope>NUCLEOTIDE SEQUENCE [LARGE SCALE GENOMIC DNA]</scope>
    <source>
        <strain evidence="5 6">CLA-AA-H244</strain>
    </source>
</reference>
<dbReference type="EC" id="2.7.1.24" evidence="3 4"/>
<dbReference type="PANTHER" id="PTHR10695:SF46">
    <property type="entry name" value="BIFUNCTIONAL COENZYME A SYNTHASE-RELATED"/>
    <property type="match status" value="1"/>
</dbReference>
<keyword evidence="3" id="KW-0963">Cytoplasm</keyword>
<evidence type="ECO:0000256" key="2">
    <source>
        <dbReference type="ARBA" id="ARBA00022840"/>
    </source>
</evidence>
<feature type="binding site" evidence="3">
    <location>
        <begin position="12"/>
        <end position="17"/>
    </location>
    <ligand>
        <name>ATP</name>
        <dbReference type="ChEBI" id="CHEBI:30616"/>
    </ligand>
</feature>
<dbReference type="Gene3D" id="3.40.50.300">
    <property type="entry name" value="P-loop containing nucleotide triphosphate hydrolases"/>
    <property type="match status" value="1"/>
</dbReference>
<keyword evidence="3 5" id="KW-0418">Kinase</keyword>
<gene>
    <name evidence="3 5" type="primary">coaE</name>
    <name evidence="5" type="ORF">LKD45_09360</name>
</gene>
<dbReference type="PROSITE" id="PS51219">
    <property type="entry name" value="DPCK"/>
    <property type="match status" value="1"/>
</dbReference>
<dbReference type="Proteomes" id="UP001199355">
    <property type="component" value="Unassembled WGS sequence"/>
</dbReference>
<sequence>MMKTIGITGGVGAGKSKILAYIQTHCNCRILLADEAAHKVREPGNPCYNALVRLLGTDTLEEDGQINRQKMAAKIFADHKLLEAINAVIHPAVKAYILQEIEAEREAGKIDAFFVEAALLIEEGYGELLDELWYIFAQKEVRRKRLMQDRGYSEEKVEQIFASQLSEEEFRCHCKVVIDNSADLGDTYRQIDERLKEAGLSR</sequence>
<protein>
    <recommendedName>
        <fullName evidence="3 4">Dephospho-CoA kinase</fullName>
        <ecNumber evidence="3 4">2.7.1.24</ecNumber>
    </recommendedName>
    <alternativeName>
        <fullName evidence="3">Dephosphocoenzyme A kinase</fullName>
    </alternativeName>
</protein>
<dbReference type="EMBL" id="JAJEQF010000022">
    <property type="protein sequence ID" value="MCC2167896.1"/>
    <property type="molecule type" value="Genomic_DNA"/>
</dbReference>
<comment type="pathway">
    <text evidence="3">Cofactor biosynthesis; coenzyme A biosynthesis; CoA from (R)-pantothenate: step 5/5.</text>
</comment>
<dbReference type="GO" id="GO:0004140">
    <property type="term" value="F:dephospho-CoA kinase activity"/>
    <property type="evidence" value="ECO:0007669"/>
    <property type="project" value="UniProtKB-UniRule"/>
</dbReference>
<dbReference type="HAMAP" id="MF_00376">
    <property type="entry name" value="Dephospho_CoA_kinase"/>
    <property type="match status" value="1"/>
</dbReference>
<dbReference type="PANTHER" id="PTHR10695">
    <property type="entry name" value="DEPHOSPHO-COA KINASE-RELATED"/>
    <property type="match status" value="1"/>
</dbReference>
<comment type="caution">
    <text evidence="5">The sequence shown here is derived from an EMBL/GenBank/DDBJ whole genome shotgun (WGS) entry which is preliminary data.</text>
</comment>
<comment type="function">
    <text evidence="3">Catalyzes the phosphorylation of the 3'-hydroxyl group of dephosphocoenzyme A to form coenzyme A.</text>
</comment>
<dbReference type="InterPro" id="IPR001977">
    <property type="entry name" value="Depp_CoAkinase"/>
</dbReference>
<comment type="catalytic activity">
    <reaction evidence="3">
        <text>3'-dephospho-CoA + ATP = ADP + CoA + H(+)</text>
        <dbReference type="Rhea" id="RHEA:18245"/>
        <dbReference type="ChEBI" id="CHEBI:15378"/>
        <dbReference type="ChEBI" id="CHEBI:30616"/>
        <dbReference type="ChEBI" id="CHEBI:57287"/>
        <dbReference type="ChEBI" id="CHEBI:57328"/>
        <dbReference type="ChEBI" id="CHEBI:456216"/>
        <dbReference type="EC" id="2.7.1.24"/>
    </reaction>
</comment>
<evidence type="ECO:0000313" key="5">
    <source>
        <dbReference type="EMBL" id="MCC2167896.1"/>
    </source>
</evidence>
<evidence type="ECO:0000256" key="1">
    <source>
        <dbReference type="ARBA" id="ARBA00022741"/>
    </source>
</evidence>
<dbReference type="GO" id="GO:0015937">
    <property type="term" value="P:coenzyme A biosynthetic process"/>
    <property type="evidence" value="ECO:0007669"/>
    <property type="project" value="UniProtKB-UniRule"/>
</dbReference>